<keyword evidence="1" id="KW-0732">Signal</keyword>
<evidence type="ECO:0000313" key="2">
    <source>
        <dbReference type="EMBL" id="AUX20318.1"/>
    </source>
</evidence>
<sequence>MTKRVSRRIFLRGLGGACVAAPFLGSIAGRAAKAQPATPPRRLIVMYTHYGCITTRFFPRKSHGPLTAADLQPTTLKHLAPYVDKLLMPRGIRAMNEWTATLARGQGNDPRLQSSASYFTCHPVTPNSDDPFYFASETKFYATPTGPSLDHVIARQLSPDGEPLVMCVGGFRQIGSGAISYSAPMTPYPGLSSPAQVLAKLTGLFTDSPPSPDTYRAIRGKSIIDIVRDDLDTLARFDMSQADRHKLEAWKALLHETVTTVASGQCATSLATALGATQENVDLASLPRSADEDALTRRISDSLDGADLHSNLAVLAAACNATPVIVLKYPPSYVFRGLGLVHDSASLARRLDNSGMQGTCLPGVIDMLLKIDDYHARKFAHLVGQLDSIDEGDGTLLDNCAAVWFQEVSDGLAHNLNNLPIVQVGSAGGHFKTGWAVNVEDGSPDLTAGNSEITCVDGAPDEVDAISQATGTDPSLANAPINKYFCNLMNALGVKAGVDGFPAPGGSAPVTHFGMYDRTEDFIGGGINPPTIHDPGEFTALKASS</sequence>
<dbReference type="Proteomes" id="UP000295781">
    <property type="component" value="Chromosome"/>
</dbReference>
<feature type="chain" id="PRO_5020797710" description="Tat pathway signal sequence" evidence="1">
    <location>
        <begin position="21"/>
        <end position="545"/>
    </location>
</feature>
<accession>A0A4P2PUN5</accession>
<name>A0A4P2PUN5_SORCE</name>
<evidence type="ECO:0000313" key="3">
    <source>
        <dbReference type="Proteomes" id="UP000295781"/>
    </source>
</evidence>
<organism evidence="2 3">
    <name type="scientific">Sorangium cellulosum</name>
    <name type="common">Polyangium cellulosum</name>
    <dbReference type="NCBI Taxonomy" id="56"/>
    <lineage>
        <taxon>Bacteria</taxon>
        <taxon>Pseudomonadati</taxon>
        <taxon>Myxococcota</taxon>
        <taxon>Polyangia</taxon>
        <taxon>Polyangiales</taxon>
        <taxon>Polyangiaceae</taxon>
        <taxon>Sorangium</taxon>
    </lineage>
</organism>
<gene>
    <name evidence="2" type="ORF">SOCEGT47_007860</name>
</gene>
<dbReference type="InterPro" id="IPR011447">
    <property type="entry name" value="DUF1552"/>
</dbReference>
<dbReference type="AlphaFoldDB" id="A0A4P2PUN5"/>
<dbReference type="EMBL" id="CP012670">
    <property type="protein sequence ID" value="AUX20318.1"/>
    <property type="molecule type" value="Genomic_DNA"/>
</dbReference>
<evidence type="ECO:0008006" key="4">
    <source>
        <dbReference type="Google" id="ProtNLM"/>
    </source>
</evidence>
<protein>
    <recommendedName>
        <fullName evidence="4">Tat pathway signal sequence</fullName>
    </recommendedName>
</protein>
<feature type="signal peptide" evidence="1">
    <location>
        <begin position="1"/>
        <end position="20"/>
    </location>
</feature>
<dbReference type="InterPro" id="IPR006311">
    <property type="entry name" value="TAT_signal"/>
</dbReference>
<evidence type="ECO:0000256" key="1">
    <source>
        <dbReference type="SAM" id="SignalP"/>
    </source>
</evidence>
<dbReference type="PROSITE" id="PS51318">
    <property type="entry name" value="TAT"/>
    <property type="match status" value="1"/>
</dbReference>
<proteinExistence type="predicted"/>
<dbReference type="OrthoDB" id="5483350at2"/>
<reference evidence="2 3" key="1">
    <citation type="submission" date="2015-09" db="EMBL/GenBank/DDBJ databases">
        <title>Sorangium comparison.</title>
        <authorList>
            <person name="Zaburannyi N."/>
            <person name="Bunk B."/>
            <person name="Overmann J."/>
            <person name="Mueller R."/>
        </authorList>
    </citation>
    <scope>NUCLEOTIDE SEQUENCE [LARGE SCALE GENOMIC DNA]</scope>
    <source>
        <strain evidence="2 3">So ceGT47</strain>
    </source>
</reference>
<dbReference type="Pfam" id="PF07586">
    <property type="entry name" value="HXXSHH"/>
    <property type="match status" value="1"/>
</dbReference>